<proteinExistence type="predicted"/>
<reference evidence="2" key="1">
    <citation type="submission" date="2014-07" db="EMBL/GenBank/DDBJ databases">
        <authorList>
            <person name="Martin A.A"/>
            <person name="De Silva N."/>
        </authorList>
    </citation>
    <scope>NUCLEOTIDE SEQUENCE</scope>
</reference>
<organism evidence="2 3">
    <name type="scientific">Strongyloides venezuelensis</name>
    <name type="common">Threadworm</name>
    <dbReference type="NCBI Taxonomy" id="75913"/>
    <lineage>
        <taxon>Eukaryota</taxon>
        <taxon>Metazoa</taxon>
        <taxon>Ecdysozoa</taxon>
        <taxon>Nematoda</taxon>
        <taxon>Chromadorea</taxon>
        <taxon>Rhabditida</taxon>
        <taxon>Tylenchina</taxon>
        <taxon>Panagrolaimomorpha</taxon>
        <taxon>Strongyloidoidea</taxon>
        <taxon>Strongyloididae</taxon>
        <taxon>Strongyloides</taxon>
    </lineage>
</organism>
<dbReference type="WBParaSite" id="SVE_0324000.1">
    <property type="protein sequence ID" value="SVE_0324000.1"/>
    <property type="gene ID" value="SVE_0324000"/>
</dbReference>
<reference evidence="3" key="2">
    <citation type="submission" date="2015-08" db="UniProtKB">
        <authorList>
            <consortium name="WormBaseParasite"/>
        </authorList>
    </citation>
    <scope>IDENTIFICATION</scope>
</reference>
<keyword evidence="1" id="KW-0175">Coiled coil</keyword>
<accession>A0A0K0F357</accession>
<dbReference type="Proteomes" id="UP000035680">
    <property type="component" value="Unassembled WGS sequence"/>
</dbReference>
<evidence type="ECO:0000313" key="2">
    <source>
        <dbReference type="Proteomes" id="UP000035680"/>
    </source>
</evidence>
<keyword evidence="2" id="KW-1185">Reference proteome</keyword>
<evidence type="ECO:0000313" key="3">
    <source>
        <dbReference type="WBParaSite" id="SVE_0324000.1"/>
    </source>
</evidence>
<evidence type="ECO:0000256" key="1">
    <source>
        <dbReference type="SAM" id="Coils"/>
    </source>
</evidence>
<protein>
    <submittedName>
        <fullName evidence="3">Uncharacterized protein</fullName>
    </submittedName>
</protein>
<sequence length="300" mass="34550">MYRNSFIKISEKNNKLDSQDFIIGELKNSLNNEKEKTKLLDEEINVLEESIFNNNCSVPPLPSAPPPEEFEESISNNNCSTLPLPSAPSLKELEENITLNQIDIRKSKMNTIDHPLKFTLNLSINGCQEKNVNLLMNNDKNKIVQNFMNVNIKNEESCKKIIIDTCEEKKCFLFYIFDNNNELSKGYGRCGSLSTIVFLELKALLYALEKINFDEFNDNEELHIFSSHNKLCKITNPDCIDVYKNNDGLFQKIKMYLRRFKKINILSTDSLDQQSAVTLFMGKRLLEEAGKMKAGYFNLI</sequence>
<name>A0A0K0F357_STRVS</name>
<dbReference type="AlphaFoldDB" id="A0A0K0F357"/>
<feature type="coiled-coil region" evidence="1">
    <location>
        <begin position="23"/>
        <end position="50"/>
    </location>
</feature>